<dbReference type="Proteomes" id="UP000199002">
    <property type="component" value="Unassembled WGS sequence"/>
</dbReference>
<feature type="signal peptide" evidence="2">
    <location>
        <begin position="1"/>
        <end position="30"/>
    </location>
</feature>
<dbReference type="EMBL" id="FNQJ01000024">
    <property type="protein sequence ID" value="SEA71152.1"/>
    <property type="molecule type" value="Genomic_DNA"/>
</dbReference>
<keyword evidence="4" id="KW-1185">Reference proteome</keyword>
<gene>
    <name evidence="3" type="ORF">SAMN05421875_12447</name>
</gene>
<dbReference type="GeneID" id="34232464"/>
<dbReference type="InterPro" id="IPR015943">
    <property type="entry name" value="WD40/YVTN_repeat-like_dom_sf"/>
</dbReference>
<dbReference type="InterPro" id="IPR011048">
    <property type="entry name" value="Haem_d1_sf"/>
</dbReference>
<dbReference type="InterPro" id="IPR006311">
    <property type="entry name" value="TAT_signal"/>
</dbReference>
<dbReference type="SUPFAM" id="SSF51004">
    <property type="entry name" value="C-terminal (heme d1) domain of cytochrome cd1-nitrite reductase"/>
    <property type="match status" value="1"/>
</dbReference>
<organism evidence="3 4">
    <name type="scientific">Acidovorax soli</name>
    <dbReference type="NCBI Taxonomy" id="592050"/>
    <lineage>
        <taxon>Bacteria</taxon>
        <taxon>Pseudomonadati</taxon>
        <taxon>Pseudomonadota</taxon>
        <taxon>Betaproteobacteria</taxon>
        <taxon>Burkholderiales</taxon>
        <taxon>Comamonadaceae</taxon>
        <taxon>Acidovorax</taxon>
    </lineage>
</organism>
<dbReference type="RefSeq" id="WP_092699702.1">
    <property type="nucleotide sequence ID" value="NZ_FNQJ01000024.1"/>
</dbReference>
<name>A0A1H4DFW2_9BURK</name>
<dbReference type="NCBIfam" id="TIGR02276">
    <property type="entry name" value="beta_rpt_yvtn"/>
    <property type="match status" value="1"/>
</dbReference>
<evidence type="ECO:0000313" key="3">
    <source>
        <dbReference type="EMBL" id="SEA71152.1"/>
    </source>
</evidence>
<proteinExistence type="predicted"/>
<dbReference type="AlphaFoldDB" id="A0A1H4DFW2"/>
<dbReference type="InterPro" id="IPR011964">
    <property type="entry name" value="YVTN_b-propeller_repeat"/>
</dbReference>
<feature type="region of interest" description="Disordered" evidence="1">
    <location>
        <begin position="26"/>
        <end position="54"/>
    </location>
</feature>
<feature type="chain" id="PRO_5011725411" evidence="2">
    <location>
        <begin position="31"/>
        <end position="475"/>
    </location>
</feature>
<evidence type="ECO:0000256" key="2">
    <source>
        <dbReference type="SAM" id="SignalP"/>
    </source>
</evidence>
<evidence type="ECO:0000313" key="4">
    <source>
        <dbReference type="Proteomes" id="UP000199002"/>
    </source>
</evidence>
<accession>A0A1H4DFW2</accession>
<protein>
    <submittedName>
        <fullName evidence="3">40-residue YVTN family beta-propeller repeat-containing protein</fullName>
    </submittedName>
</protein>
<dbReference type="PANTHER" id="PTHR47197:SF3">
    <property type="entry name" value="DIHYDRO-HEME D1 DEHYDROGENASE"/>
    <property type="match status" value="1"/>
</dbReference>
<keyword evidence="2" id="KW-0732">Signal</keyword>
<dbReference type="STRING" id="592050.SAMN05421875_12447"/>
<dbReference type="Gene3D" id="2.130.10.10">
    <property type="entry name" value="YVTN repeat-like/Quinoprotein amine dehydrogenase"/>
    <property type="match status" value="2"/>
</dbReference>
<sequence>MSTQRRDILKFSLAAATAAALPAGPSLAQAQTPTPAPTPATTLAPGTAGSNIDPRDRVFITNEDSNTLVVIDPKTNTVESTINLTSFDEDPRPPFRFVTAGVAPTHAAMVHKPLYHGCIDAHGAVPSPDGRLLATSGRGSSNIYLIDAEQRRVIGNTPNPASGPTTNPERLSSGLLLGREPHEPTFTRNGRELWVTLRGEDRIAIVGVDRAVRQLKGADSPGSSAVRQYLPTLSGPAQVWFNREGTLAFVASQKVSKIDVFRVNPGADGHSQPQRLTTLDISAQDKPGFTPFMKTTPDGAEVWFSHKLADAVSCRSTQGGFDLIDTVPLGMGARPNHVEFVRNARGSVVYASLARIDDGGPGGVASSPIAIIDRSAPGGQRKVVGTFSSRGRESHGLWTNPENTLLYVAHEQDELPGTPNAGQTVCSAFDVSDPLRPTFIAQIPLGNLTLPSGALRNKKSINLVYVRVGEKGQTA</sequence>
<reference evidence="4" key="1">
    <citation type="submission" date="2016-10" db="EMBL/GenBank/DDBJ databases">
        <authorList>
            <person name="Varghese N."/>
            <person name="Submissions S."/>
        </authorList>
    </citation>
    <scope>NUCLEOTIDE SEQUENCE [LARGE SCALE GENOMIC DNA]</scope>
    <source>
        <strain evidence="4">DSM 25157</strain>
    </source>
</reference>
<dbReference type="InterPro" id="IPR019405">
    <property type="entry name" value="Lactonase_7-beta_prop"/>
</dbReference>
<dbReference type="PANTHER" id="PTHR47197">
    <property type="entry name" value="PROTEIN NIRF"/>
    <property type="match status" value="1"/>
</dbReference>
<dbReference type="Pfam" id="PF10282">
    <property type="entry name" value="Lactonase"/>
    <property type="match status" value="1"/>
</dbReference>
<evidence type="ECO:0000256" key="1">
    <source>
        <dbReference type="SAM" id="MobiDB-lite"/>
    </source>
</evidence>
<dbReference type="PROSITE" id="PS51318">
    <property type="entry name" value="TAT"/>
    <property type="match status" value="1"/>
</dbReference>
<dbReference type="InterPro" id="IPR051200">
    <property type="entry name" value="Host-pathogen_enzymatic-act"/>
</dbReference>
<feature type="compositionally biased region" description="Low complexity" evidence="1">
    <location>
        <begin position="26"/>
        <end position="50"/>
    </location>
</feature>